<keyword evidence="12" id="KW-0626">Porin</keyword>
<evidence type="ECO:0000256" key="3">
    <source>
        <dbReference type="ARBA" id="ARBA00004441"/>
    </source>
</evidence>
<dbReference type="InterPro" id="IPR034626">
    <property type="entry name" value="OEP24"/>
</dbReference>
<keyword evidence="9" id="KW-0812">Transmembrane</keyword>
<keyword evidence="7" id="KW-0150">Chloroplast</keyword>
<keyword evidence="11" id="KW-0406">Ion transport</keyword>
<evidence type="ECO:0000256" key="13">
    <source>
        <dbReference type="ARBA" id="ARBA00023136"/>
    </source>
</evidence>
<comment type="subunit">
    <text evidence="4">Homooligomers form large rather nonselective pores in plastidial outer membranes.</text>
</comment>
<comment type="function">
    <text evidence="1">High-conductance voltage-dependent solute channel with a slight selectivity for cations transporting triosephosphates, dicarboxylic acids, ATP, inorganic phosphate (Pi), sugars, and positively or negatively charged amino acids.</text>
</comment>
<evidence type="ECO:0000256" key="8">
    <source>
        <dbReference type="ARBA" id="ARBA00022640"/>
    </source>
</evidence>
<dbReference type="GO" id="GO:0034765">
    <property type="term" value="P:regulation of monoatomic ion transmembrane transport"/>
    <property type="evidence" value="ECO:0007669"/>
    <property type="project" value="InterPro"/>
</dbReference>
<evidence type="ECO:0000256" key="6">
    <source>
        <dbReference type="ARBA" id="ARBA00022452"/>
    </source>
</evidence>
<organism evidence="14 15">
    <name type="scientific">Carex littledalei</name>
    <dbReference type="NCBI Taxonomy" id="544730"/>
    <lineage>
        <taxon>Eukaryota</taxon>
        <taxon>Viridiplantae</taxon>
        <taxon>Streptophyta</taxon>
        <taxon>Embryophyta</taxon>
        <taxon>Tracheophyta</taxon>
        <taxon>Spermatophyta</taxon>
        <taxon>Magnoliopsida</taxon>
        <taxon>Liliopsida</taxon>
        <taxon>Poales</taxon>
        <taxon>Cyperaceae</taxon>
        <taxon>Cyperoideae</taxon>
        <taxon>Cariceae</taxon>
        <taxon>Carex</taxon>
        <taxon>Carex subgen. Euthyceras</taxon>
    </lineage>
</organism>
<protein>
    <submittedName>
        <fullName evidence="14">Outer envelope pore protein 24A</fullName>
    </submittedName>
</protein>
<dbReference type="GO" id="GO:0046930">
    <property type="term" value="C:pore complex"/>
    <property type="evidence" value="ECO:0007669"/>
    <property type="project" value="UniProtKB-KW"/>
</dbReference>
<evidence type="ECO:0000256" key="11">
    <source>
        <dbReference type="ARBA" id="ARBA00023065"/>
    </source>
</evidence>
<evidence type="ECO:0000256" key="4">
    <source>
        <dbReference type="ARBA" id="ARBA00011593"/>
    </source>
</evidence>
<dbReference type="AlphaFoldDB" id="A0A833VPB7"/>
<evidence type="ECO:0000256" key="10">
    <source>
        <dbReference type="ARBA" id="ARBA00022805"/>
    </source>
</evidence>
<name>A0A833VPB7_9POAL</name>
<evidence type="ECO:0000256" key="9">
    <source>
        <dbReference type="ARBA" id="ARBA00022692"/>
    </source>
</evidence>
<sequence>MKATIKGKYEVSEKASLGTSLFTLSAAAGDLRFKATATNATFSPGPSLEGISLAVEKPGAFIVDVNVPKKDVRFQFMNMALVMNKPMNIMYMHSWGDNRTTIDCTTVFDPANKVLVSHPVGSRACRVKYTYAHGELRNTVFEPCYDTGKNTWDFALTRKLEGGNAVKGTYNCSSKLLGLEWSRASKTDGTFKVSASVNMAEENKAPKLMAERTGVISSGVCGQLKSSNFGLKMLGVPIKRCTDAQHEHLKQQPRSPNGGGHLYIFTYSVSPVVFLAKARGGTCNLADSDPPNVVLHRAHFLLNH</sequence>
<dbReference type="GO" id="GO:0034426">
    <property type="term" value="C:etioplast membrane"/>
    <property type="evidence" value="ECO:0007669"/>
    <property type="project" value="UniProtKB-SubCell"/>
</dbReference>
<dbReference type="GO" id="GO:0022843">
    <property type="term" value="F:voltage-gated monoatomic cation channel activity"/>
    <property type="evidence" value="ECO:0007669"/>
    <property type="project" value="InterPro"/>
</dbReference>
<evidence type="ECO:0000256" key="1">
    <source>
        <dbReference type="ARBA" id="ARBA00002327"/>
    </source>
</evidence>
<evidence type="ECO:0000256" key="5">
    <source>
        <dbReference type="ARBA" id="ARBA00022448"/>
    </source>
</evidence>
<evidence type="ECO:0000256" key="7">
    <source>
        <dbReference type="ARBA" id="ARBA00022528"/>
    </source>
</evidence>
<keyword evidence="6" id="KW-1134">Transmembrane beta strand</keyword>
<evidence type="ECO:0000313" key="14">
    <source>
        <dbReference type="EMBL" id="KAF3330178.1"/>
    </source>
</evidence>
<evidence type="ECO:0000313" key="15">
    <source>
        <dbReference type="Proteomes" id="UP000623129"/>
    </source>
</evidence>
<keyword evidence="10" id="KW-1002">Plastid outer membrane</keyword>
<reference evidence="14" key="1">
    <citation type="submission" date="2020-01" db="EMBL/GenBank/DDBJ databases">
        <title>Genome sequence of Kobresia littledalei, the first chromosome-level genome in the family Cyperaceae.</title>
        <authorList>
            <person name="Qu G."/>
        </authorList>
    </citation>
    <scope>NUCLEOTIDE SEQUENCE</scope>
    <source>
        <strain evidence="14">C.B.Clarke</strain>
        <tissue evidence="14">Leaf</tissue>
    </source>
</reference>
<accession>A0A833VPB7</accession>
<dbReference type="Proteomes" id="UP000623129">
    <property type="component" value="Unassembled WGS sequence"/>
</dbReference>
<dbReference type="GO" id="GO:0015288">
    <property type="term" value="F:porin activity"/>
    <property type="evidence" value="ECO:0007669"/>
    <property type="project" value="UniProtKB-KW"/>
</dbReference>
<dbReference type="PANTHER" id="PTHR35284:SF1">
    <property type="entry name" value="OUTER ENVELOPE PORE PROTEIN 24A, CHLOROPLASTIC-RELATED"/>
    <property type="match status" value="1"/>
</dbReference>
<keyword evidence="8" id="KW-0934">Plastid</keyword>
<keyword evidence="15" id="KW-1185">Reference proteome</keyword>
<evidence type="ECO:0000256" key="2">
    <source>
        <dbReference type="ARBA" id="ARBA00004396"/>
    </source>
</evidence>
<comment type="subcellular location">
    <subcellularLocation>
        <location evidence="2">Plastid</location>
        <location evidence="2">Chloroplast outer membrane</location>
        <topology evidence="2">Multi-pass membrane protein</topology>
    </subcellularLocation>
    <subcellularLocation>
        <location evidence="3">Plastid</location>
        <location evidence="3">Etioplast membrane</location>
        <topology evidence="3">Multi-pass membrane protein</topology>
    </subcellularLocation>
</comment>
<keyword evidence="5" id="KW-0813">Transport</keyword>
<dbReference type="GO" id="GO:0009707">
    <property type="term" value="C:chloroplast outer membrane"/>
    <property type="evidence" value="ECO:0007669"/>
    <property type="project" value="UniProtKB-SubCell"/>
</dbReference>
<dbReference type="PANTHER" id="PTHR35284">
    <property type="entry name" value="OUTER ENVELOPE PORE PROTEIN 24A, CHLOROPLASTIC-RELATED"/>
    <property type="match status" value="1"/>
</dbReference>
<dbReference type="OrthoDB" id="1185978at2759"/>
<comment type="caution">
    <text evidence="14">The sequence shown here is derived from an EMBL/GenBank/DDBJ whole genome shotgun (WGS) entry which is preliminary data.</text>
</comment>
<gene>
    <name evidence="14" type="ORF">FCM35_KLT05509</name>
</gene>
<keyword evidence="13" id="KW-0472">Membrane</keyword>
<evidence type="ECO:0000256" key="12">
    <source>
        <dbReference type="ARBA" id="ARBA00023114"/>
    </source>
</evidence>
<proteinExistence type="predicted"/>
<dbReference type="EMBL" id="SWLB01000014">
    <property type="protein sequence ID" value="KAF3330178.1"/>
    <property type="molecule type" value="Genomic_DNA"/>
</dbReference>